<protein>
    <recommendedName>
        <fullName evidence="1">Transcription regulator TrmB N-terminal domain-containing protein</fullName>
    </recommendedName>
</protein>
<evidence type="ECO:0000313" key="2">
    <source>
        <dbReference type="EMBL" id="EHL72258.1"/>
    </source>
</evidence>
<dbReference type="HOGENOM" id="CLU_072493_1_1_9"/>
<dbReference type="EMBL" id="ACWF01000171">
    <property type="protein sequence ID" value="EHL72258.1"/>
    <property type="molecule type" value="Genomic_DNA"/>
</dbReference>
<dbReference type="InterPro" id="IPR036388">
    <property type="entry name" value="WH-like_DNA-bd_sf"/>
</dbReference>
<dbReference type="InterPro" id="IPR036390">
    <property type="entry name" value="WH_DNA-bd_sf"/>
</dbReference>
<dbReference type="PANTHER" id="PTHR34293">
    <property type="entry name" value="HTH-TYPE TRANSCRIPTIONAL REGULATOR TRMBL2"/>
    <property type="match status" value="1"/>
</dbReference>
<evidence type="ECO:0000313" key="3">
    <source>
        <dbReference type="Proteomes" id="UP000011747"/>
    </source>
</evidence>
<proteinExistence type="predicted"/>
<accession>G9QQU7</accession>
<dbReference type="InterPro" id="IPR051797">
    <property type="entry name" value="TrmB-like"/>
</dbReference>
<evidence type="ECO:0000259" key="1">
    <source>
        <dbReference type="Pfam" id="PF01978"/>
    </source>
</evidence>
<feature type="domain" description="Transcription regulator TrmB N-terminal" evidence="1">
    <location>
        <begin position="8"/>
        <end position="74"/>
    </location>
</feature>
<comment type="caution">
    <text evidence="2">The sequence shown here is derived from an EMBL/GenBank/DDBJ whole genome shotgun (WGS) entry which is preliminary data.</text>
</comment>
<dbReference type="AlphaFoldDB" id="G9QQU7"/>
<keyword evidence="3" id="KW-1185">Reference proteome</keyword>
<dbReference type="PATRIC" id="fig|665952.3.peg.3613"/>
<dbReference type="RefSeq" id="WP_004439917.1">
    <property type="nucleotide sequence ID" value="NZ_JH414765.1"/>
</dbReference>
<dbReference type="Pfam" id="PF01978">
    <property type="entry name" value="TrmB"/>
    <property type="match status" value="1"/>
</dbReference>
<reference evidence="2 3" key="1">
    <citation type="submission" date="2011-09" db="EMBL/GenBank/DDBJ databases">
        <title>The Genome Sequence of Bacillus smithii 7_3_47FAA.</title>
        <authorList>
            <consortium name="The Broad Institute Genome Sequencing Platform"/>
            <person name="Earl A."/>
            <person name="Ward D."/>
            <person name="Feldgarden M."/>
            <person name="Gevers D."/>
            <person name="Daigneault M."/>
            <person name="Strauss J."/>
            <person name="Allen-Vercoe E."/>
            <person name="Young S.K."/>
            <person name="Zeng Q."/>
            <person name="Gargeya S."/>
            <person name="Fitzgerald M."/>
            <person name="Haas B."/>
            <person name="Abouelleil A."/>
            <person name="Alvarado L."/>
            <person name="Arachchi H.M."/>
            <person name="Berlin A."/>
            <person name="Brown A."/>
            <person name="Chapman S.B."/>
            <person name="Chen Z."/>
            <person name="Dunbar C."/>
            <person name="Freedman E."/>
            <person name="Gearin G."/>
            <person name="Goldberg J."/>
            <person name="Griggs A."/>
            <person name="Gujja S."/>
            <person name="Heiman D."/>
            <person name="Howarth C."/>
            <person name="Larson L."/>
            <person name="Lui A."/>
            <person name="MacDonald P.J.P."/>
            <person name="Montmayeur A."/>
            <person name="Murphy C."/>
            <person name="Neiman D."/>
            <person name="Pearson M."/>
            <person name="Priest M."/>
            <person name="Roberts A."/>
            <person name="Saif S."/>
            <person name="Shea T."/>
            <person name="Shenoy N."/>
            <person name="Sisk P."/>
            <person name="Stolte C."/>
            <person name="Sykes S."/>
            <person name="Wortman J."/>
            <person name="Nusbaum C."/>
            <person name="Birren B."/>
        </authorList>
    </citation>
    <scope>NUCLEOTIDE SEQUENCE [LARGE SCALE GENOMIC DNA]</scope>
    <source>
        <strain evidence="2 3">7_3_47FAA</strain>
    </source>
</reference>
<dbReference type="CDD" id="cd09124">
    <property type="entry name" value="PLDc_like_TrmB_middle"/>
    <property type="match status" value="1"/>
</dbReference>
<dbReference type="SUPFAM" id="SSF46785">
    <property type="entry name" value="Winged helix' DNA-binding domain"/>
    <property type="match status" value="1"/>
</dbReference>
<gene>
    <name evidence="2" type="ORF">HMPREF1015_02370</name>
</gene>
<organism evidence="2 3">
    <name type="scientific">Bacillus smithii 7_3_47FAA</name>
    <dbReference type="NCBI Taxonomy" id="665952"/>
    <lineage>
        <taxon>Bacteria</taxon>
        <taxon>Bacillati</taxon>
        <taxon>Bacillota</taxon>
        <taxon>Bacilli</taxon>
        <taxon>Bacillales</taxon>
        <taxon>Bacillaceae</taxon>
        <taxon>Bacillus</taxon>
    </lineage>
</organism>
<dbReference type="Gene3D" id="1.10.10.10">
    <property type="entry name" value="Winged helix-like DNA-binding domain superfamily/Winged helix DNA-binding domain"/>
    <property type="match status" value="1"/>
</dbReference>
<sequence>MDKISQELQLLGFNQYQAKAYVSLVHLGTSSAYQISKHSGIPRSRIYEVLEGLEKKGIVVKEDVNGAAQFSPLPVDVFLESIKKQWDVTFSSIKNELKRFEKQEIKADKRVITIKGEENILSFCRILIRRAKHRIILSIWDFMYEQLVDDLREKQQTCSLKGIVFQVENPLKDLVVHRKTDYVEQIGNKKWFIISVDGKEMIYGHPVEQNGNAFYTDDDVHVSLLENYIWHDVLVNRLVQENKENLQPWISAERENFFKMPR</sequence>
<dbReference type="InterPro" id="IPR002831">
    <property type="entry name" value="Tscrpt_reg_TrmB_N"/>
</dbReference>
<dbReference type="PANTHER" id="PTHR34293:SF1">
    <property type="entry name" value="HTH-TYPE TRANSCRIPTIONAL REGULATOR TRMBL2"/>
    <property type="match status" value="1"/>
</dbReference>
<name>G9QQU7_9BACI</name>
<dbReference type="Proteomes" id="UP000011747">
    <property type="component" value="Unassembled WGS sequence"/>
</dbReference>